<keyword evidence="5 8" id="KW-0418">Kinase</keyword>
<proteinExistence type="predicted"/>
<evidence type="ECO:0000256" key="5">
    <source>
        <dbReference type="ARBA" id="ARBA00022777"/>
    </source>
</evidence>
<dbReference type="Pfam" id="PF13581">
    <property type="entry name" value="HATPase_c_2"/>
    <property type="match status" value="1"/>
</dbReference>
<keyword evidence="3" id="KW-0597">Phosphoprotein</keyword>
<dbReference type="PANTHER" id="PTHR45436">
    <property type="entry name" value="SENSOR HISTIDINE KINASE YKOH"/>
    <property type="match status" value="1"/>
</dbReference>
<feature type="compositionally biased region" description="Pro residues" evidence="6">
    <location>
        <begin position="459"/>
        <end position="470"/>
    </location>
</feature>
<feature type="domain" description="Histidine kinase/HSP90-like ATPase" evidence="7">
    <location>
        <begin position="223"/>
        <end position="282"/>
    </location>
</feature>
<feature type="compositionally biased region" description="Pro residues" evidence="6">
    <location>
        <begin position="372"/>
        <end position="383"/>
    </location>
</feature>
<organism evidence="8 9">
    <name type="scientific">Streptomyces millisiae</name>
    <dbReference type="NCBI Taxonomy" id="3075542"/>
    <lineage>
        <taxon>Bacteria</taxon>
        <taxon>Bacillati</taxon>
        <taxon>Actinomycetota</taxon>
        <taxon>Actinomycetes</taxon>
        <taxon>Kitasatosporales</taxon>
        <taxon>Streptomycetaceae</taxon>
        <taxon>Streptomyces</taxon>
    </lineage>
</organism>
<evidence type="ECO:0000313" key="9">
    <source>
        <dbReference type="Proteomes" id="UP001183420"/>
    </source>
</evidence>
<feature type="compositionally biased region" description="Basic residues" evidence="6">
    <location>
        <begin position="472"/>
        <end position="483"/>
    </location>
</feature>
<accession>A0ABU2LKU6</accession>
<dbReference type="GO" id="GO:0016301">
    <property type="term" value="F:kinase activity"/>
    <property type="evidence" value="ECO:0007669"/>
    <property type="project" value="UniProtKB-KW"/>
</dbReference>
<dbReference type="EMBL" id="JAVREM010000005">
    <property type="protein sequence ID" value="MDT0318201.1"/>
    <property type="molecule type" value="Genomic_DNA"/>
</dbReference>
<name>A0ABU2LKU6_9ACTN</name>
<dbReference type="EC" id="2.7.13.3" evidence="2"/>
<evidence type="ECO:0000259" key="7">
    <source>
        <dbReference type="Pfam" id="PF13581"/>
    </source>
</evidence>
<feature type="compositionally biased region" description="Basic and acidic residues" evidence="6">
    <location>
        <begin position="530"/>
        <end position="540"/>
    </location>
</feature>
<dbReference type="PANTHER" id="PTHR45436:SF5">
    <property type="entry name" value="SENSOR HISTIDINE KINASE TRCS"/>
    <property type="match status" value="1"/>
</dbReference>
<dbReference type="Proteomes" id="UP001183420">
    <property type="component" value="Unassembled WGS sequence"/>
</dbReference>
<reference evidence="9" key="1">
    <citation type="submission" date="2023-07" db="EMBL/GenBank/DDBJ databases">
        <title>30 novel species of actinomycetes from the DSMZ collection.</title>
        <authorList>
            <person name="Nouioui I."/>
        </authorList>
    </citation>
    <scope>NUCLEOTIDE SEQUENCE [LARGE SCALE GENOMIC DNA]</scope>
    <source>
        <strain evidence="9">DSM 44918</strain>
    </source>
</reference>
<dbReference type="InterPro" id="IPR050428">
    <property type="entry name" value="TCS_sensor_his_kinase"/>
</dbReference>
<evidence type="ECO:0000256" key="1">
    <source>
        <dbReference type="ARBA" id="ARBA00000085"/>
    </source>
</evidence>
<keyword evidence="9" id="KW-1185">Reference proteome</keyword>
<feature type="compositionally biased region" description="Pro residues" evidence="6">
    <location>
        <begin position="416"/>
        <end position="432"/>
    </location>
</feature>
<gene>
    <name evidence="8" type="ORF">RNC47_07630</name>
</gene>
<evidence type="ECO:0000313" key="8">
    <source>
        <dbReference type="EMBL" id="MDT0318201.1"/>
    </source>
</evidence>
<evidence type="ECO:0000256" key="2">
    <source>
        <dbReference type="ARBA" id="ARBA00012438"/>
    </source>
</evidence>
<comment type="caution">
    <text evidence="8">The sequence shown here is derived from an EMBL/GenBank/DDBJ whole genome shotgun (WGS) entry which is preliminary data.</text>
</comment>
<dbReference type="Gene3D" id="3.30.565.10">
    <property type="entry name" value="Histidine kinase-like ATPase, C-terminal domain"/>
    <property type="match status" value="1"/>
</dbReference>
<evidence type="ECO:0000256" key="3">
    <source>
        <dbReference type="ARBA" id="ARBA00022553"/>
    </source>
</evidence>
<dbReference type="RefSeq" id="WP_311596719.1">
    <property type="nucleotide sequence ID" value="NZ_JAVREM010000005.1"/>
</dbReference>
<keyword evidence="4" id="KW-0808">Transferase</keyword>
<evidence type="ECO:0000256" key="6">
    <source>
        <dbReference type="SAM" id="MobiDB-lite"/>
    </source>
</evidence>
<dbReference type="SUPFAM" id="SSF55874">
    <property type="entry name" value="ATPase domain of HSP90 chaperone/DNA topoisomerase II/histidine kinase"/>
    <property type="match status" value="1"/>
</dbReference>
<evidence type="ECO:0000256" key="4">
    <source>
        <dbReference type="ARBA" id="ARBA00022679"/>
    </source>
</evidence>
<feature type="region of interest" description="Disordered" evidence="6">
    <location>
        <begin position="359"/>
        <end position="540"/>
    </location>
</feature>
<protein>
    <recommendedName>
        <fullName evidence="2">histidine kinase</fullName>
        <ecNumber evidence="2">2.7.13.3</ecNumber>
    </recommendedName>
</protein>
<comment type="catalytic activity">
    <reaction evidence="1">
        <text>ATP + protein L-histidine = ADP + protein N-phospho-L-histidine.</text>
        <dbReference type="EC" id="2.7.13.3"/>
    </reaction>
</comment>
<dbReference type="InterPro" id="IPR036890">
    <property type="entry name" value="HATPase_C_sf"/>
</dbReference>
<sequence>MQIPAAAVACLVVASVAAVLLAVYWPPRRQRVMGLRRRADTADAELAVLRGRLSEAERREQMMVAEISHLASRRLPALARNSRHPHIRVPGPLHPELLGGEAGGALDAVLAQATRAILDERARIDGAAQSAMRGATTKLQTMCYQLQTSVDELLHKYDDPELAEKLAALDYLNEQILRRLQATRVLCGAGAGLVRTKTLLPDLVLGASSRIPSYDRVRIDNHLPRAVAVADRAAESVAVVVAELLANAVHHSHGSLPVEVGLHQAHNGAVVVVNDAGIGMNGDEFTKARRLLTGEAKVFLSELGDPPATGFAAIGQLCKQFGFKVSVEPSHYAGIKAVLFIPGDLLHAVSDDHPRALIPPTPAPTGAAPHLPTAPVPYVPAPPQMRTASSQAPSSMAPFGVAPQSFAGPAGSTVAPKPPAPPVPPAEAPPRQWPVRPDPVAEDPVSGGHGAEELAAEPPEAPVDGPPPGLPQRRHRRPQRSPRRAADSPPPPDIYYRDPEETASRMGALQRGTARGRVETGEQPAVTAADHVDDSERDSR</sequence>
<dbReference type="InterPro" id="IPR003594">
    <property type="entry name" value="HATPase_dom"/>
</dbReference>